<sequence length="98" mass="10508">MLDFHRPDRVATPVTGERRAAWRDGLARGRRDGEAEAGNHGVLSGWVRWSLVAGLIVFAPVCAECLLGYDESIGDPVALVAGLLPAAYRLNRPARNGG</sequence>
<name>A0ABV9CS67_9ACTN</name>
<protein>
    <submittedName>
        <fullName evidence="1">Uncharacterized protein</fullName>
    </submittedName>
</protein>
<dbReference type="Proteomes" id="UP001596004">
    <property type="component" value="Unassembled WGS sequence"/>
</dbReference>
<gene>
    <name evidence="1" type="ORF">ACFO60_31715</name>
</gene>
<organism evidence="1 2">
    <name type="scientific">Sphaerisporangium dianthi</name>
    <dbReference type="NCBI Taxonomy" id="1436120"/>
    <lineage>
        <taxon>Bacteria</taxon>
        <taxon>Bacillati</taxon>
        <taxon>Actinomycetota</taxon>
        <taxon>Actinomycetes</taxon>
        <taxon>Streptosporangiales</taxon>
        <taxon>Streptosporangiaceae</taxon>
        <taxon>Sphaerisporangium</taxon>
    </lineage>
</organism>
<keyword evidence="2" id="KW-1185">Reference proteome</keyword>
<dbReference type="RefSeq" id="WP_380847742.1">
    <property type="nucleotide sequence ID" value="NZ_JBHSFP010000030.1"/>
</dbReference>
<evidence type="ECO:0000313" key="1">
    <source>
        <dbReference type="EMBL" id="MFC4535354.1"/>
    </source>
</evidence>
<evidence type="ECO:0000313" key="2">
    <source>
        <dbReference type="Proteomes" id="UP001596004"/>
    </source>
</evidence>
<comment type="caution">
    <text evidence="1">The sequence shown here is derived from an EMBL/GenBank/DDBJ whole genome shotgun (WGS) entry which is preliminary data.</text>
</comment>
<reference evidence="2" key="1">
    <citation type="journal article" date="2019" name="Int. J. Syst. Evol. Microbiol.">
        <title>The Global Catalogue of Microorganisms (GCM) 10K type strain sequencing project: providing services to taxonomists for standard genome sequencing and annotation.</title>
        <authorList>
            <consortium name="The Broad Institute Genomics Platform"/>
            <consortium name="The Broad Institute Genome Sequencing Center for Infectious Disease"/>
            <person name="Wu L."/>
            <person name="Ma J."/>
        </authorList>
    </citation>
    <scope>NUCLEOTIDE SEQUENCE [LARGE SCALE GENOMIC DNA]</scope>
    <source>
        <strain evidence="2">CGMCC 4.7132</strain>
    </source>
</reference>
<proteinExistence type="predicted"/>
<accession>A0ABV9CS67</accession>
<dbReference type="EMBL" id="JBHSFP010000030">
    <property type="protein sequence ID" value="MFC4535354.1"/>
    <property type="molecule type" value="Genomic_DNA"/>
</dbReference>